<reference evidence="3" key="1">
    <citation type="submission" date="2024-02" db="EMBL/GenBank/DDBJ databases">
        <authorList>
            <consortium name="ELIXIR-Norway"/>
            <consortium name="Elixir Norway"/>
        </authorList>
    </citation>
    <scope>NUCLEOTIDE SEQUENCE</scope>
</reference>
<evidence type="ECO:0000256" key="1">
    <source>
        <dbReference type="SAM" id="MobiDB-lite"/>
    </source>
</evidence>
<feature type="compositionally biased region" description="Polar residues" evidence="1">
    <location>
        <begin position="249"/>
        <end position="259"/>
    </location>
</feature>
<protein>
    <submittedName>
        <fullName evidence="3">Uncharacterized protein</fullName>
    </submittedName>
</protein>
<accession>A0ABP0V2K5</accession>
<evidence type="ECO:0000256" key="2">
    <source>
        <dbReference type="SAM" id="Phobius"/>
    </source>
</evidence>
<sequence length="259" mass="29260">MSEIDCNTVTNRQYLPKAYCMLSLWNLFRLALVCSCMLFAVLVSMVYSLNRASLGVSMRNDRNAISPLQVLLNKDQNMAEDLQETDCGLLRRINEHSTLELKTLVIAETIVPHGDKERLSVYVRQQLEASDVLTELQKDAVLTMVILAPIEASVNKEETGTGGSLRNSAVLALLKHHHDNIHFLLIGVRAEPRLGWKQISSSERNAWNDVLSRVLYNKVRIEAKNYVMHSEVHEIIGQSRQGKVEDVQNDASSSFQEKK</sequence>
<keyword evidence="4" id="KW-1185">Reference proteome</keyword>
<evidence type="ECO:0000313" key="4">
    <source>
        <dbReference type="Proteomes" id="UP001497512"/>
    </source>
</evidence>
<keyword evidence="2" id="KW-0472">Membrane</keyword>
<dbReference type="EMBL" id="OZ019901">
    <property type="protein sequence ID" value="CAK9236636.1"/>
    <property type="molecule type" value="Genomic_DNA"/>
</dbReference>
<feature type="region of interest" description="Disordered" evidence="1">
    <location>
        <begin position="239"/>
        <end position="259"/>
    </location>
</feature>
<keyword evidence="2" id="KW-0812">Transmembrane</keyword>
<dbReference type="Proteomes" id="UP001497512">
    <property type="component" value="Chromosome 9"/>
</dbReference>
<organism evidence="3 4">
    <name type="scientific">Sphagnum troendelagicum</name>
    <dbReference type="NCBI Taxonomy" id="128251"/>
    <lineage>
        <taxon>Eukaryota</taxon>
        <taxon>Viridiplantae</taxon>
        <taxon>Streptophyta</taxon>
        <taxon>Embryophyta</taxon>
        <taxon>Bryophyta</taxon>
        <taxon>Sphagnophytina</taxon>
        <taxon>Sphagnopsida</taxon>
        <taxon>Sphagnales</taxon>
        <taxon>Sphagnaceae</taxon>
        <taxon>Sphagnum</taxon>
    </lineage>
</organism>
<keyword evidence="2" id="KW-1133">Transmembrane helix</keyword>
<evidence type="ECO:0000313" key="3">
    <source>
        <dbReference type="EMBL" id="CAK9236636.1"/>
    </source>
</evidence>
<feature type="transmembrane region" description="Helical" evidence="2">
    <location>
        <begin position="27"/>
        <end position="49"/>
    </location>
</feature>
<name>A0ABP0V2K5_9BRYO</name>
<gene>
    <name evidence="3" type="ORF">CSSPTR1EN2_LOCUS23036</name>
</gene>
<proteinExistence type="predicted"/>